<dbReference type="PANTHER" id="PTHR42740">
    <property type="entry name" value="RIBONUCLEASE VAPC3"/>
    <property type="match status" value="1"/>
</dbReference>
<keyword evidence="2 6" id="KW-0540">Nuclease</keyword>
<dbReference type="Pfam" id="PF01850">
    <property type="entry name" value="PIN"/>
    <property type="match status" value="1"/>
</dbReference>
<dbReference type="Proteomes" id="UP000029736">
    <property type="component" value="Unassembled WGS sequence"/>
</dbReference>
<evidence type="ECO:0000259" key="7">
    <source>
        <dbReference type="Pfam" id="PF01850"/>
    </source>
</evidence>
<dbReference type="CDD" id="cd18764">
    <property type="entry name" value="PIN_MtVapC3-like"/>
    <property type="match status" value="1"/>
</dbReference>
<comment type="cofactor">
    <cofactor evidence="6">
        <name>Mg(2+)</name>
        <dbReference type="ChEBI" id="CHEBI:18420"/>
    </cofactor>
</comment>
<sequence>MKSSGVLVDTSVWISYLNGGEELEVAALMSLIRQDQKISICPVIVQETLQGIKSDSQFKLVKESLLSFDILEWDSIEAALSGALIYRALRKKGVTIRKSNDCTIAAFARKFDMQVLHIDRDFEIMSKVGIISQFKSF</sequence>
<comment type="caution">
    <text evidence="8">The sequence shown here is derived from an EMBL/GenBank/DDBJ whole genome shotgun (WGS) entry which is preliminary data.</text>
</comment>
<dbReference type="InterPro" id="IPR051749">
    <property type="entry name" value="PINc/VapC_TA_RNase"/>
</dbReference>
<evidence type="ECO:0000313" key="9">
    <source>
        <dbReference type="Proteomes" id="UP000029736"/>
    </source>
</evidence>
<keyword evidence="5 6" id="KW-0460">Magnesium</keyword>
<dbReference type="STRING" id="1524460.IX84_14405"/>
<dbReference type="AlphaFoldDB" id="A0A098S5N1"/>
<dbReference type="InterPro" id="IPR022907">
    <property type="entry name" value="VapC_family"/>
</dbReference>
<protein>
    <recommendedName>
        <fullName evidence="6">Ribonuclease VapC</fullName>
        <shortName evidence="6">RNase VapC</shortName>
        <ecNumber evidence="6">3.1.-.-</ecNumber>
    </recommendedName>
    <alternativeName>
        <fullName evidence="6">Toxin VapC</fullName>
    </alternativeName>
</protein>
<dbReference type="InterPro" id="IPR029060">
    <property type="entry name" value="PIN-like_dom_sf"/>
</dbReference>
<evidence type="ECO:0000256" key="6">
    <source>
        <dbReference type="HAMAP-Rule" id="MF_00265"/>
    </source>
</evidence>
<name>A0A098S5N1_9BACT</name>
<proteinExistence type="inferred from homology"/>
<keyword evidence="3 6" id="KW-0479">Metal-binding</keyword>
<feature type="binding site" evidence="6">
    <location>
        <position position="101"/>
    </location>
    <ligand>
        <name>Mg(2+)</name>
        <dbReference type="ChEBI" id="CHEBI:18420"/>
    </ligand>
</feature>
<keyword evidence="1 6" id="KW-1277">Toxin-antitoxin system</keyword>
<dbReference type="GO" id="GO:0000287">
    <property type="term" value="F:magnesium ion binding"/>
    <property type="evidence" value="ECO:0007669"/>
    <property type="project" value="UniProtKB-UniRule"/>
</dbReference>
<dbReference type="SUPFAM" id="SSF88723">
    <property type="entry name" value="PIN domain-like"/>
    <property type="match status" value="1"/>
</dbReference>
<dbReference type="RefSeq" id="WP_044221729.1">
    <property type="nucleotide sequence ID" value="NZ_JBKAGJ010000027.1"/>
</dbReference>
<feature type="binding site" evidence="6">
    <location>
        <position position="9"/>
    </location>
    <ligand>
        <name>Mg(2+)</name>
        <dbReference type="ChEBI" id="CHEBI:18420"/>
    </ligand>
</feature>
<evidence type="ECO:0000256" key="4">
    <source>
        <dbReference type="ARBA" id="ARBA00022801"/>
    </source>
</evidence>
<evidence type="ECO:0000313" key="8">
    <source>
        <dbReference type="EMBL" id="KGE87415.1"/>
    </source>
</evidence>
<dbReference type="PANTHER" id="PTHR42740:SF1">
    <property type="entry name" value="RIBONUCLEASE VAPC3"/>
    <property type="match status" value="1"/>
</dbReference>
<dbReference type="HAMAP" id="MF_00265">
    <property type="entry name" value="VapC_Nob1"/>
    <property type="match status" value="1"/>
</dbReference>
<feature type="domain" description="PIN" evidence="7">
    <location>
        <begin position="6"/>
        <end position="125"/>
    </location>
</feature>
<dbReference type="GO" id="GO:0004540">
    <property type="term" value="F:RNA nuclease activity"/>
    <property type="evidence" value="ECO:0007669"/>
    <property type="project" value="InterPro"/>
</dbReference>
<dbReference type="EC" id="3.1.-.-" evidence="6"/>
<dbReference type="OrthoDB" id="9811788at2"/>
<reference evidence="8 9" key="1">
    <citation type="journal article" date="2014" name="Int. J. Syst. Evol. Microbiol.">
        <title>Phaeodactylibacter xiamenensis gen. nov., sp. nov., a member of the family Saprospiraceae isolated from the marine alga Phaeodactylum tricornutum.</title>
        <authorList>
            <person name="Chen Z.Jr."/>
            <person name="Lei X."/>
            <person name="Lai Q."/>
            <person name="Li Y."/>
            <person name="Zhang B."/>
            <person name="Zhang J."/>
            <person name="Zhang H."/>
            <person name="Yang L."/>
            <person name="Zheng W."/>
            <person name="Tian Y."/>
            <person name="Yu Z."/>
            <person name="Xu H.Jr."/>
            <person name="Zheng T."/>
        </authorList>
    </citation>
    <scope>NUCLEOTIDE SEQUENCE [LARGE SCALE GENOMIC DNA]</scope>
    <source>
        <strain evidence="8 9">KD52</strain>
    </source>
</reference>
<evidence type="ECO:0000256" key="2">
    <source>
        <dbReference type="ARBA" id="ARBA00022722"/>
    </source>
</evidence>
<dbReference type="InterPro" id="IPR002716">
    <property type="entry name" value="PIN_dom"/>
</dbReference>
<keyword evidence="9" id="KW-1185">Reference proteome</keyword>
<dbReference type="Gene3D" id="3.40.50.1010">
    <property type="entry name" value="5'-nuclease"/>
    <property type="match status" value="1"/>
</dbReference>
<dbReference type="EMBL" id="JPOS01000035">
    <property type="protein sequence ID" value="KGE87415.1"/>
    <property type="molecule type" value="Genomic_DNA"/>
</dbReference>
<dbReference type="GO" id="GO:0016787">
    <property type="term" value="F:hydrolase activity"/>
    <property type="evidence" value="ECO:0007669"/>
    <property type="project" value="UniProtKB-KW"/>
</dbReference>
<evidence type="ECO:0000256" key="5">
    <source>
        <dbReference type="ARBA" id="ARBA00022842"/>
    </source>
</evidence>
<organism evidence="8 9">
    <name type="scientific">Phaeodactylibacter xiamenensis</name>
    <dbReference type="NCBI Taxonomy" id="1524460"/>
    <lineage>
        <taxon>Bacteria</taxon>
        <taxon>Pseudomonadati</taxon>
        <taxon>Bacteroidota</taxon>
        <taxon>Saprospiria</taxon>
        <taxon>Saprospirales</taxon>
        <taxon>Haliscomenobacteraceae</taxon>
        <taxon>Phaeodactylibacter</taxon>
    </lineage>
</organism>
<evidence type="ECO:0000256" key="3">
    <source>
        <dbReference type="ARBA" id="ARBA00022723"/>
    </source>
</evidence>
<keyword evidence="6" id="KW-0800">Toxin</keyword>
<accession>A0A098S5N1</accession>
<keyword evidence="4 6" id="KW-0378">Hydrolase</keyword>
<gene>
    <name evidence="6" type="primary">vapC</name>
    <name evidence="8" type="ORF">IX84_14405</name>
</gene>
<dbReference type="GO" id="GO:0090729">
    <property type="term" value="F:toxin activity"/>
    <property type="evidence" value="ECO:0007669"/>
    <property type="project" value="UniProtKB-KW"/>
</dbReference>
<comment type="function">
    <text evidence="6">Toxic component of a toxin-antitoxin (TA) system. An RNase.</text>
</comment>
<evidence type="ECO:0000256" key="1">
    <source>
        <dbReference type="ARBA" id="ARBA00022649"/>
    </source>
</evidence>
<comment type="similarity">
    <text evidence="6">Belongs to the PINc/VapC protein family.</text>
</comment>